<comment type="cofactor">
    <cofactor evidence="1">
        <name>Cu(2+)</name>
        <dbReference type="ChEBI" id="CHEBI:29036"/>
    </cofactor>
</comment>
<feature type="domain" description="Auxiliary Activity family 9 catalytic" evidence="17">
    <location>
        <begin position="20"/>
        <end position="132"/>
    </location>
</feature>
<keyword evidence="10" id="KW-1015">Disulfide bond</keyword>
<evidence type="ECO:0000313" key="19">
    <source>
        <dbReference type="Proteomes" id="UP000001056"/>
    </source>
</evidence>
<comment type="catalytic activity">
    <reaction evidence="14">
        <text>[(1-&gt;4)-beta-D-glucosyl]n+m + reduced acceptor + O2 = 4-dehydro-beta-D-glucosyl-[(1-&gt;4)-beta-D-glucosyl]n-1 + [(1-&gt;4)-beta-D-glucosyl]m + acceptor + H2O.</text>
        <dbReference type="EC" id="1.14.99.56"/>
    </reaction>
</comment>
<dbReference type="PANTHER" id="PTHR33353">
    <property type="entry name" value="PUTATIVE (AFU_ORTHOLOGUE AFUA_1G12560)-RELATED"/>
    <property type="match status" value="1"/>
</dbReference>
<keyword evidence="5 16" id="KW-0732">Signal</keyword>
<evidence type="ECO:0000256" key="11">
    <source>
        <dbReference type="ARBA" id="ARBA00023277"/>
    </source>
</evidence>
<keyword evidence="11" id="KW-0119">Carbohydrate metabolism</keyword>
<comment type="similarity">
    <text evidence="13">Belongs to the polysaccharide monooxygenase AA9 family.</text>
</comment>
<reference evidence="19" key="1">
    <citation type="journal article" date="2015" name="Genome Announc.">
        <title>Draft genome sequence of the cellulolytic fungus Chaetomium globosum.</title>
        <authorList>
            <person name="Cuomo C.A."/>
            <person name="Untereiner W.A."/>
            <person name="Ma L.-J."/>
            <person name="Grabherr M."/>
            <person name="Birren B.W."/>
        </authorList>
    </citation>
    <scope>NUCLEOTIDE SEQUENCE [LARGE SCALE GENOMIC DNA]</scope>
    <source>
        <strain evidence="19">ATCC 6205 / CBS 148.51 / DSM 1962 / NBRC 6347 / NRRL 1970</strain>
    </source>
</reference>
<dbReference type="InterPro" id="IPR049892">
    <property type="entry name" value="AA9"/>
</dbReference>
<evidence type="ECO:0000256" key="1">
    <source>
        <dbReference type="ARBA" id="ARBA00001973"/>
    </source>
</evidence>
<dbReference type="PANTHER" id="PTHR33353:SF11">
    <property type="entry name" value="GLYCOSYLHYDROLASE FAMILY 61-7 PROTEIN"/>
    <property type="match status" value="1"/>
</dbReference>
<sequence length="136" mass="14750">MKFLTVIAALALGATNVQSHYIFQQFGLGSKKFAVYEHIRKNSNYNSPVTSLSSNDLRCNVGGNSGASTSVLDVKAGDSFTFISDTAVYHQGPISLYMSKAPGSVTEYDGSGDWFKIYDWGPTFNGGQSSWPMRSV</sequence>
<dbReference type="GO" id="GO:0046872">
    <property type="term" value="F:metal ion binding"/>
    <property type="evidence" value="ECO:0007669"/>
    <property type="project" value="UniProtKB-KW"/>
</dbReference>
<proteinExistence type="inferred from homology"/>
<dbReference type="EC" id="1.14.99.56" evidence="15"/>
<comment type="subcellular location">
    <subcellularLocation>
        <location evidence="2">Secreted</location>
    </subcellularLocation>
</comment>
<evidence type="ECO:0000256" key="9">
    <source>
        <dbReference type="ARBA" id="ARBA00023033"/>
    </source>
</evidence>
<evidence type="ECO:0000256" key="6">
    <source>
        <dbReference type="ARBA" id="ARBA00023001"/>
    </source>
</evidence>
<gene>
    <name evidence="18" type="ORF">CHGG_08621</name>
</gene>
<dbReference type="GeneID" id="4395853"/>
<evidence type="ECO:0000256" key="8">
    <source>
        <dbReference type="ARBA" id="ARBA00023008"/>
    </source>
</evidence>
<evidence type="ECO:0000256" key="10">
    <source>
        <dbReference type="ARBA" id="ARBA00023157"/>
    </source>
</evidence>
<dbReference type="GO" id="GO:0004497">
    <property type="term" value="F:monooxygenase activity"/>
    <property type="evidence" value="ECO:0007669"/>
    <property type="project" value="UniProtKB-KW"/>
</dbReference>
<protein>
    <recommendedName>
        <fullName evidence="15">lytic cellulose monooxygenase (C4-dehydrogenating)</fullName>
        <ecNumber evidence="15">1.14.99.56</ecNumber>
    </recommendedName>
</protein>
<evidence type="ECO:0000256" key="12">
    <source>
        <dbReference type="ARBA" id="ARBA00023326"/>
    </source>
</evidence>
<evidence type="ECO:0000256" key="14">
    <source>
        <dbReference type="ARBA" id="ARBA00045077"/>
    </source>
</evidence>
<dbReference type="HOGENOM" id="CLU_143227_0_0_1"/>
<feature type="signal peptide" evidence="16">
    <location>
        <begin position="1"/>
        <end position="19"/>
    </location>
</feature>
<dbReference type="InParanoid" id="Q2GTT3"/>
<feature type="chain" id="PRO_5004208999" description="lytic cellulose monooxygenase (C4-dehydrogenating)" evidence="16">
    <location>
        <begin position="20"/>
        <end position="136"/>
    </location>
</feature>
<evidence type="ECO:0000256" key="3">
    <source>
        <dbReference type="ARBA" id="ARBA00022525"/>
    </source>
</evidence>
<dbReference type="GO" id="GO:0005576">
    <property type="term" value="C:extracellular region"/>
    <property type="evidence" value="ECO:0007669"/>
    <property type="project" value="UniProtKB-SubCell"/>
</dbReference>
<evidence type="ECO:0000256" key="4">
    <source>
        <dbReference type="ARBA" id="ARBA00022723"/>
    </source>
</evidence>
<keyword evidence="9" id="KW-0503">Monooxygenase</keyword>
<keyword evidence="7" id="KW-0560">Oxidoreductase</keyword>
<keyword evidence="8" id="KW-0186">Copper</keyword>
<accession>Q2GTT3</accession>
<dbReference type="RefSeq" id="XP_001226548.1">
    <property type="nucleotide sequence ID" value="XM_001226547.1"/>
</dbReference>
<evidence type="ECO:0000313" key="18">
    <source>
        <dbReference type="EMBL" id="EAQ84607.1"/>
    </source>
</evidence>
<dbReference type="InterPro" id="IPR005103">
    <property type="entry name" value="AA9_LPMO"/>
</dbReference>
<dbReference type="EMBL" id="CH408034">
    <property type="protein sequence ID" value="EAQ84607.1"/>
    <property type="molecule type" value="Genomic_DNA"/>
</dbReference>
<evidence type="ECO:0000256" key="13">
    <source>
        <dbReference type="ARBA" id="ARBA00044502"/>
    </source>
</evidence>
<dbReference type="eggNOG" id="ENOG502SJNZ">
    <property type="taxonomic scope" value="Eukaryota"/>
</dbReference>
<dbReference type="GO" id="GO:0030245">
    <property type="term" value="P:cellulose catabolic process"/>
    <property type="evidence" value="ECO:0007669"/>
    <property type="project" value="UniProtKB-KW"/>
</dbReference>
<keyword evidence="19" id="KW-1185">Reference proteome</keyword>
<evidence type="ECO:0000256" key="7">
    <source>
        <dbReference type="ARBA" id="ARBA00023002"/>
    </source>
</evidence>
<evidence type="ECO:0000256" key="16">
    <source>
        <dbReference type="SAM" id="SignalP"/>
    </source>
</evidence>
<dbReference type="STRING" id="306901.Q2GTT3"/>
<dbReference type="Pfam" id="PF03443">
    <property type="entry name" value="AA9"/>
    <property type="match status" value="1"/>
</dbReference>
<dbReference type="Gene3D" id="2.70.50.70">
    <property type="match status" value="1"/>
</dbReference>
<organism evidence="18 19">
    <name type="scientific">Chaetomium globosum (strain ATCC 6205 / CBS 148.51 / DSM 1962 / NBRC 6347 / NRRL 1970)</name>
    <name type="common">Soil fungus</name>
    <dbReference type="NCBI Taxonomy" id="306901"/>
    <lineage>
        <taxon>Eukaryota</taxon>
        <taxon>Fungi</taxon>
        <taxon>Dikarya</taxon>
        <taxon>Ascomycota</taxon>
        <taxon>Pezizomycotina</taxon>
        <taxon>Sordariomycetes</taxon>
        <taxon>Sordariomycetidae</taxon>
        <taxon>Sordariales</taxon>
        <taxon>Chaetomiaceae</taxon>
        <taxon>Chaetomium</taxon>
    </lineage>
</organism>
<evidence type="ECO:0000256" key="2">
    <source>
        <dbReference type="ARBA" id="ARBA00004613"/>
    </source>
</evidence>
<keyword evidence="6" id="KW-0136">Cellulose degradation</keyword>
<dbReference type="Proteomes" id="UP000001056">
    <property type="component" value="Unassembled WGS sequence"/>
</dbReference>
<dbReference type="VEuPathDB" id="FungiDB:CHGG_08621"/>
<evidence type="ECO:0000259" key="17">
    <source>
        <dbReference type="Pfam" id="PF03443"/>
    </source>
</evidence>
<evidence type="ECO:0000256" key="15">
    <source>
        <dbReference type="ARBA" id="ARBA00047174"/>
    </source>
</evidence>
<evidence type="ECO:0000256" key="5">
    <source>
        <dbReference type="ARBA" id="ARBA00022729"/>
    </source>
</evidence>
<keyword evidence="3" id="KW-0964">Secreted</keyword>
<dbReference type="OMA" id="NLRCNTN"/>
<keyword evidence="12" id="KW-0624">Polysaccharide degradation</keyword>
<dbReference type="AlphaFoldDB" id="Q2GTT3"/>
<name>Q2GTT3_CHAGB</name>
<dbReference type="OrthoDB" id="6038816at2759"/>
<keyword evidence="4" id="KW-0479">Metal-binding</keyword>